<comment type="caution">
    <text evidence="1">The sequence shown here is derived from an EMBL/GenBank/DDBJ whole genome shotgun (WGS) entry which is preliminary data.</text>
</comment>
<dbReference type="Proteomes" id="UP000292818">
    <property type="component" value="Unassembled WGS sequence"/>
</dbReference>
<sequence length="118" mass="13466">MHDLPNRLARMSMVRTRIVRLDVRTFFWAQIVSVVCGINLHLHTETGGARFFCISIINPNANHFTLYLMVTKSASNLISNLAKHDFNLLCLRVITHEHLTIAIVFFSHLLGGNFNYAI</sequence>
<organism evidence="1 2">
    <name type="scientific">Lactobacillus delbrueckii</name>
    <dbReference type="NCBI Taxonomy" id="1584"/>
    <lineage>
        <taxon>Bacteria</taxon>
        <taxon>Bacillati</taxon>
        <taxon>Bacillota</taxon>
        <taxon>Bacilli</taxon>
        <taxon>Lactobacillales</taxon>
        <taxon>Lactobacillaceae</taxon>
        <taxon>Lactobacillus</taxon>
    </lineage>
</organism>
<dbReference type="AlphaFoldDB" id="A0A4Q7DTL0"/>
<accession>A0A4Q7DTL0</accession>
<dbReference type="EMBL" id="SETJ01000088">
    <property type="protein sequence ID" value="RZM15355.1"/>
    <property type="molecule type" value="Genomic_DNA"/>
</dbReference>
<evidence type="ECO:0000313" key="2">
    <source>
        <dbReference type="Proteomes" id="UP000292818"/>
    </source>
</evidence>
<proteinExistence type="predicted"/>
<evidence type="ECO:0000313" key="1">
    <source>
        <dbReference type="EMBL" id="RZM15355.1"/>
    </source>
</evidence>
<reference evidence="1 2" key="1">
    <citation type="submission" date="2019-01" db="EMBL/GenBank/DDBJ databases">
        <title>Colonization of the human gut by bovine bacteria present in Parmesan cheese.</title>
        <authorList>
            <person name="Lugli G.A."/>
            <person name="Milani C."/>
        </authorList>
    </citation>
    <scope>NUCLEOTIDE SEQUENCE [LARGE SCALE GENOMIC DNA]</scope>
    <source>
        <strain evidence="1 2">LDELB18P1</strain>
    </source>
</reference>
<gene>
    <name evidence="1" type="ORF">LDELB18P1_1919</name>
</gene>
<protein>
    <submittedName>
        <fullName evidence="1">L-fucose operon activator</fullName>
    </submittedName>
</protein>
<name>A0A4Q7DTL0_9LACO</name>